<reference evidence="2 3" key="1">
    <citation type="journal article" date="2011" name="Stand. Genomic Sci.">
        <title>High quality draft genome sequence of Segniliparus rugosus CDC 945(T)= (ATCC BAA-974(T)).</title>
        <authorList>
            <person name="Earl A.M."/>
            <person name="Desjardins C.A."/>
            <person name="Fitzgerald M.G."/>
            <person name="Arachchi H.M."/>
            <person name="Zeng Q."/>
            <person name="Mehta T."/>
            <person name="Griggs A."/>
            <person name="Birren B.W."/>
            <person name="Toney N.C."/>
            <person name="Carr J."/>
            <person name="Posey J."/>
            <person name="Butler W.R."/>
        </authorList>
    </citation>
    <scope>NUCLEOTIDE SEQUENCE [LARGE SCALE GENOMIC DNA]</scope>
    <source>
        <strain evidence="3">ATCC BAA-974 / DSM 45345 / CCUG 50838 / CIP 108380 / JCM 13579 / CDC 945</strain>
    </source>
</reference>
<keyword evidence="1" id="KW-0732">Signal</keyword>
<gene>
    <name evidence="2" type="ORF">HMPREF9336_01085</name>
</gene>
<feature type="chain" id="PRO_5003202601" evidence="1">
    <location>
        <begin position="27"/>
        <end position="231"/>
    </location>
</feature>
<evidence type="ECO:0000313" key="3">
    <source>
        <dbReference type="Proteomes" id="UP000004816"/>
    </source>
</evidence>
<evidence type="ECO:0000313" key="2">
    <source>
        <dbReference type="EMBL" id="EFV14064.2"/>
    </source>
</evidence>
<accession>E5XNL4</accession>
<dbReference type="HOGENOM" id="CLU_1199105_0_0_11"/>
<organism evidence="2 3">
    <name type="scientific">Segniliparus rugosus (strain ATCC BAA-974 / DSM 45345 / CCUG 50838 / CIP 108380 / JCM 13579 / CDC 945)</name>
    <dbReference type="NCBI Taxonomy" id="679197"/>
    <lineage>
        <taxon>Bacteria</taxon>
        <taxon>Bacillati</taxon>
        <taxon>Actinomycetota</taxon>
        <taxon>Actinomycetes</taxon>
        <taxon>Mycobacteriales</taxon>
        <taxon>Segniliparaceae</taxon>
        <taxon>Segniliparus</taxon>
    </lineage>
</organism>
<dbReference type="AlphaFoldDB" id="E5XNL4"/>
<keyword evidence="3" id="KW-1185">Reference proteome</keyword>
<dbReference type="EMBL" id="ACZI02000003">
    <property type="protein sequence ID" value="EFV14064.2"/>
    <property type="molecule type" value="Genomic_DNA"/>
</dbReference>
<comment type="caution">
    <text evidence="2">The sequence shown here is derived from an EMBL/GenBank/DDBJ whole genome shotgun (WGS) entry which is preliminary data.</text>
</comment>
<evidence type="ECO:0000256" key="1">
    <source>
        <dbReference type="SAM" id="SignalP"/>
    </source>
</evidence>
<feature type="signal peptide" evidence="1">
    <location>
        <begin position="1"/>
        <end position="26"/>
    </location>
</feature>
<protein>
    <submittedName>
        <fullName evidence="2">Uncharacterized protein</fullName>
    </submittedName>
</protein>
<dbReference type="STRING" id="679197.HMPREF9336_01085"/>
<dbReference type="RefSeq" id="WP_021030822.1">
    <property type="nucleotide sequence ID" value="NZ_KI391954.1"/>
</dbReference>
<dbReference type="OrthoDB" id="3713209at2"/>
<dbReference type="Proteomes" id="UP000004816">
    <property type="component" value="Unassembled WGS sequence"/>
</dbReference>
<proteinExistence type="predicted"/>
<name>E5XNL4_SEGRC</name>
<sequence length="231" mass="24697">MCAKKMTVWTAALATAAGLVAPTASADPLPGCVDGGFGPPVDMVAPTGSTACVLRGSDGWSYQATWSQGATQYEWEAAIQVADPRGAVRQSVREQVGGISKPYGFKLWDLDQDGLPELVVHKDDGAQNGIWSVWRRPADNALFQRAGSFGAVATLPEEGGFFLALWHMSAGEHTRRLDRFDQDNAIVEVAVGDDAISRTSPGGTCELTKTGDLAAAGLTWEQAKERLCREW</sequence>